<dbReference type="InterPro" id="IPR002804">
    <property type="entry name" value="Archease"/>
</dbReference>
<dbReference type="EnsemblBacteria" id="ABK78592">
    <property type="protein sequence ID" value="ABK78592"/>
    <property type="gene ID" value="CENSYa_1988"/>
</dbReference>
<dbReference type="Gene3D" id="3.55.10.10">
    <property type="entry name" value="Archease domain"/>
    <property type="match status" value="1"/>
</dbReference>
<dbReference type="InterPro" id="IPR036820">
    <property type="entry name" value="Archease_dom_sf"/>
</dbReference>
<keyword evidence="4" id="KW-0106">Calcium</keyword>
<dbReference type="GO" id="GO:0008033">
    <property type="term" value="P:tRNA processing"/>
    <property type="evidence" value="ECO:0007669"/>
    <property type="project" value="UniProtKB-KW"/>
</dbReference>
<keyword evidence="7" id="KW-1185">Reference proteome</keyword>
<evidence type="ECO:0000256" key="1">
    <source>
        <dbReference type="ARBA" id="ARBA00007963"/>
    </source>
</evidence>
<dbReference type="PANTHER" id="PTHR12682:SF11">
    <property type="entry name" value="PROTEIN ARCHEASE"/>
    <property type="match status" value="1"/>
</dbReference>
<accession>A0RZ25</accession>
<evidence type="ECO:0000256" key="3">
    <source>
        <dbReference type="ARBA" id="ARBA00022723"/>
    </source>
</evidence>
<reference evidence="6 7" key="1">
    <citation type="journal article" date="2006" name="Proc. Natl. Acad. Sci. U.S.A.">
        <title>Genomic analysis of the uncultivated marine crenarchaeote Cenarchaeum symbiosum.</title>
        <authorList>
            <person name="Hallam S.J."/>
            <person name="Konstantinidis K.T."/>
            <person name="Putnam N."/>
            <person name="Schleper C."/>
            <person name="Watanabe Y."/>
            <person name="Sugahara J."/>
            <person name="Preston C."/>
            <person name="de la Torre J."/>
            <person name="Richardson P.M."/>
            <person name="DeLong E.F."/>
        </authorList>
    </citation>
    <scope>NUCLEOTIDE SEQUENCE [LARGE SCALE GENOMIC DNA]</scope>
    <source>
        <strain evidence="7">A</strain>
    </source>
</reference>
<keyword evidence="3" id="KW-0479">Metal-binding</keyword>
<comment type="similarity">
    <text evidence="1">Belongs to the archease family.</text>
</comment>
<evidence type="ECO:0000259" key="5">
    <source>
        <dbReference type="Pfam" id="PF01951"/>
    </source>
</evidence>
<sequence>MRLSYRILDHATDAIVEVRAGSLDEAFTAAGRAVAEITLDTGSVKEIEEREITASGEDLHYLLFNWLEEVIYQIITGGFAISRISAKISGDKRTVRASTFGEPIDLERHGFHVEIKAPTFHEMEIDESDGVRLRFLLDL</sequence>
<dbReference type="Proteomes" id="UP000000758">
    <property type="component" value="Chromosome"/>
</dbReference>
<dbReference type="GO" id="GO:0046872">
    <property type="term" value="F:metal ion binding"/>
    <property type="evidence" value="ECO:0007669"/>
    <property type="project" value="UniProtKB-KW"/>
</dbReference>
<dbReference type="HOGENOM" id="CLU_111362_3_0_2"/>
<name>A0RZ25_CENSY</name>
<evidence type="ECO:0000313" key="6">
    <source>
        <dbReference type="EMBL" id="ABK78592.1"/>
    </source>
</evidence>
<protein>
    <recommendedName>
        <fullName evidence="5">Archease domain-containing protein</fullName>
    </recommendedName>
</protein>
<dbReference type="KEGG" id="csy:CENSYa_1988"/>
<evidence type="ECO:0000256" key="4">
    <source>
        <dbReference type="ARBA" id="ARBA00022837"/>
    </source>
</evidence>
<dbReference type="Pfam" id="PF01951">
    <property type="entry name" value="Archease"/>
    <property type="match status" value="1"/>
</dbReference>
<keyword evidence="2" id="KW-0819">tRNA processing</keyword>
<feature type="domain" description="Archease" evidence="5">
    <location>
        <begin position="5"/>
        <end position="138"/>
    </location>
</feature>
<dbReference type="InterPro" id="IPR023572">
    <property type="entry name" value="Archease_dom"/>
</dbReference>
<dbReference type="EMBL" id="DP000238">
    <property type="protein sequence ID" value="ABK78592.1"/>
    <property type="molecule type" value="Genomic_DNA"/>
</dbReference>
<dbReference type="STRING" id="414004.CENSYa_1988"/>
<evidence type="ECO:0000256" key="2">
    <source>
        <dbReference type="ARBA" id="ARBA00022694"/>
    </source>
</evidence>
<dbReference type="SUPFAM" id="SSF69819">
    <property type="entry name" value="MTH1598-like"/>
    <property type="match status" value="1"/>
</dbReference>
<gene>
    <name evidence="6" type="ordered locus">CENSYa_1988</name>
</gene>
<proteinExistence type="inferred from homology"/>
<organism evidence="6 7">
    <name type="scientific">Cenarchaeum symbiosum (strain A)</name>
    <dbReference type="NCBI Taxonomy" id="414004"/>
    <lineage>
        <taxon>Archaea</taxon>
        <taxon>Nitrososphaerota</taxon>
        <taxon>Candidatus Cenarchaeales</taxon>
        <taxon>Candidatus Cenarchaeaceae</taxon>
        <taxon>Candidatus Cenarchaeum</taxon>
    </lineage>
</organism>
<evidence type="ECO:0000313" key="7">
    <source>
        <dbReference type="Proteomes" id="UP000000758"/>
    </source>
</evidence>
<dbReference type="PANTHER" id="PTHR12682">
    <property type="entry name" value="ARCHEASE"/>
    <property type="match status" value="1"/>
</dbReference>
<dbReference type="AlphaFoldDB" id="A0RZ25"/>